<gene>
    <name evidence="3" type="ORF">Goshw_029687</name>
</gene>
<organism evidence="3 4">
    <name type="scientific">Gossypium schwendimanii</name>
    <name type="common">Cotton</name>
    <dbReference type="NCBI Taxonomy" id="34291"/>
    <lineage>
        <taxon>Eukaryota</taxon>
        <taxon>Viridiplantae</taxon>
        <taxon>Streptophyta</taxon>
        <taxon>Embryophyta</taxon>
        <taxon>Tracheophyta</taxon>
        <taxon>Spermatophyta</taxon>
        <taxon>Magnoliopsida</taxon>
        <taxon>eudicotyledons</taxon>
        <taxon>Gunneridae</taxon>
        <taxon>Pentapetalae</taxon>
        <taxon>rosids</taxon>
        <taxon>malvids</taxon>
        <taxon>Malvales</taxon>
        <taxon>Malvaceae</taxon>
        <taxon>Malvoideae</taxon>
        <taxon>Gossypium</taxon>
    </lineage>
</organism>
<feature type="compositionally biased region" description="Polar residues" evidence="1">
    <location>
        <begin position="295"/>
        <end position="313"/>
    </location>
</feature>
<feature type="region of interest" description="Disordered" evidence="1">
    <location>
        <begin position="279"/>
        <end position="313"/>
    </location>
</feature>
<dbReference type="Pfam" id="PF14392">
    <property type="entry name" value="zf-CCHC_4"/>
    <property type="match status" value="1"/>
</dbReference>
<feature type="compositionally biased region" description="Basic and acidic residues" evidence="1">
    <location>
        <begin position="279"/>
        <end position="291"/>
    </location>
</feature>
<comment type="caution">
    <text evidence="3">The sequence shown here is derived from an EMBL/GenBank/DDBJ whole genome shotgun (WGS) entry which is preliminary data.</text>
</comment>
<dbReference type="Proteomes" id="UP000593576">
    <property type="component" value="Unassembled WGS sequence"/>
</dbReference>
<dbReference type="InterPro" id="IPR040256">
    <property type="entry name" value="At4g02000-like"/>
</dbReference>
<dbReference type="EMBL" id="JABFAF010271664">
    <property type="protein sequence ID" value="MBA0878445.1"/>
    <property type="molecule type" value="Genomic_DNA"/>
</dbReference>
<reference evidence="3 4" key="1">
    <citation type="journal article" date="2019" name="Genome Biol. Evol.">
        <title>Insights into the evolution of the New World diploid cottons (Gossypium, subgenus Houzingenia) based on genome sequencing.</title>
        <authorList>
            <person name="Grover C.E."/>
            <person name="Arick M.A. 2nd"/>
            <person name="Thrash A."/>
            <person name="Conover J.L."/>
            <person name="Sanders W.S."/>
            <person name="Peterson D.G."/>
            <person name="Frelichowski J.E."/>
            <person name="Scheffler J.A."/>
            <person name="Scheffler B.E."/>
            <person name="Wendel J.F."/>
        </authorList>
    </citation>
    <scope>NUCLEOTIDE SEQUENCE [LARGE SCALE GENOMIC DNA]</scope>
    <source>
        <strain evidence="3">1</strain>
        <tissue evidence="3">Leaf</tissue>
    </source>
</reference>
<name>A0A7J9N543_GOSSC</name>
<accession>A0A7J9N543</accession>
<keyword evidence="4" id="KW-1185">Reference proteome</keyword>
<proteinExistence type="predicted"/>
<dbReference type="AlphaFoldDB" id="A0A7J9N543"/>
<evidence type="ECO:0000313" key="4">
    <source>
        <dbReference type="Proteomes" id="UP000593576"/>
    </source>
</evidence>
<evidence type="ECO:0000256" key="1">
    <source>
        <dbReference type="SAM" id="MobiDB-lite"/>
    </source>
</evidence>
<sequence>MEGQPWLFRKHLIIFDRLTKSMERDQIRLVSSPFWIKIEPCSPEFDKKDLLHAIGVTFGGVTRSEIIGEFCHLRIELNVQKPLRRGIFVSTGNGNKCWIPFKYEKLPTFYFGCDRVGHGLHECTELTPTEKNRIRADPPYSLALKAKSNLIGSENLKLNALSKKLQPQCSYIGNINENRETHLCCGKSSDLMQEAKEDSWGTTVGAEMEIKNKREINKEKIENSKAGEDTLKPVRRVSWRRLQSRGGMRHYEAESIIQKRKLAEFLYDDYGTEQTWEGTTKRMRQDGKDLINEGEISSLTEDSNQNRSAAAKR</sequence>
<dbReference type="PANTHER" id="PTHR31286">
    <property type="entry name" value="GLYCINE-RICH CELL WALL STRUCTURAL PROTEIN 1.8-LIKE"/>
    <property type="match status" value="1"/>
</dbReference>
<evidence type="ECO:0000259" key="2">
    <source>
        <dbReference type="Pfam" id="PF14392"/>
    </source>
</evidence>
<protein>
    <recommendedName>
        <fullName evidence="2">Zinc knuckle CX2CX4HX4C domain-containing protein</fullName>
    </recommendedName>
</protein>
<evidence type="ECO:0000313" key="3">
    <source>
        <dbReference type="EMBL" id="MBA0878445.1"/>
    </source>
</evidence>
<feature type="domain" description="Zinc knuckle CX2CX4HX4C" evidence="2">
    <location>
        <begin position="78"/>
        <end position="124"/>
    </location>
</feature>
<dbReference type="InterPro" id="IPR025836">
    <property type="entry name" value="Zn_knuckle_CX2CX4HX4C"/>
</dbReference>
<dbReference type="PANTHER" id="PTHR31286:SF167">
    <property type="entry name" value="OS09G0268800 PROTEIN"/>
    <property type="match status" value="1"/>
</dbReference>
<dbReference type="OrthoDB" id="966987at2759"/>